<keyword evidence="3" id="KW-1185">Reference proteome</keyword>
<evidence type="ECO:0000313" key="3">
    <source>
        <dbReference type="Proteomes" id="UP001281410"/>
    </source>
</evidence>
<gene>
    <name evidence="2" type="ORF">Dsin_006931</name>
</gene>
<dbReference type="Proteomes" id="UP001281410">
    <property type="component" value="Unassembled WGS sequence"/>
</dbReference>
<evidence type="ECO:0000256" key="1">
    <source>
        <dbReference type="SAM" id="Phobius"/>
    </source>
</evidence>
<dbReference type="InterPro" id="IPR046849">
    <property type="entry name" value="E2_motif"/>
</dbReference>
<proteinExistence type="predicted"/>
<reference evidence="2" key="1">
    <citation type="journal article" date="2023" name="Plant J.">
        <title>Genome sequences and population genomics provide insights into the demographic history, inbreeding, and mutation load of two 'living fossil' tree species of Dipteronia.</title>
        <authorList>
            <person name="Feng Y."/>
            <person name="Comes H.P."/>
            <person name="Chen J."/>
            <person name="Zhu S."/>
            <person name="Lu R."/>
            <person name="Zhang X."/>
            <person name="Li P."/>
            <person name="Qiu J."/>
            <person name="Olsen K.M."/>
            <person name="Qiu Y."/>
        </authorList>
    </citation>
    <scope>NUCLEOTIDE SEQUENCE</scope>
    <source>
        <strain evidence="2">NBL</strain>
    </source>
</reference>
<dbReference type="InterPro" id="IPR046848">
    <property type="entry name" value="E_motif"/>
</dbReference>
<evidence type="ECO:0000313" key="2">
    <source>
        <dbReference type="EMBL" id="KAK3227069.1"/>
    </source>
</evidence>
<organism evidence="2 3">
    <name type="scientific">Dipteronia sinensis</name>
    <dbReference type="NCBI Taxonomy" id="43782"/>
    <lineage>
        <taxon>Eukaryota</taxon>
        <taxon>Viridiplantae</taxon>
        <taxon>Streptophyta</taxon>
        <taxon>Embryophyta</taxon>
        <taxon>Tracheophyta</taxon>
        <taxon>Spermatophyta</taxon>
        <taxon>Magnoliopsida</taxon>
        <taxon>eudicotyledons</taxon>
        <taxon>Gunneridae</taxon>
        <taxon>Pentapetalae</taxon>
        <taxon>rosids</taxon>
        <taxon>malvids</taxon>
        <taxon>Sapindales</taxon>
        <taxon>Sapindaceae</taxon>
        <taxon>Hippocastanoideae</taxon>
        <taxon>Acereae</taxon>
        <taxon>Dipteronia</taxon>
    </lineage>
</organism>
<dbReference type="Pfam" id="PF20430">
    <property type="entry name" value="Eplus_motif"/>
    <property type="match status" value="1"/>
</dbReference>
<accession>A0AAE0B0N6</accession>
<keyword evidence="1" id="KW-0812">Transmembrane</keyword>
<dbReference type="PANTHER" id="PTHR47926">
    <property type="entry name" value="PENTATRICOPEPTIDE REPEAT-CONTAINING PROTEIN"/>
    <property type="match status" value="1"/>
</dbReference>
<name>A0AAE0B0N6_9ROSI</name>
<comment type="caution">
    <text evidence="2">The sequence shown here is derived from an EMBL/GenBank/DDBJ whole genome shotgun (WGS) entry which is preliminary data.</text>
</comment>
<dbReference type="GO" id="GO:0003723">
    <property type="term" value="F:RNA binding"/>
    <property type="evidence" value="ECO:0007669"/>
    <property type="project" value="InterPro"/>
</dbReference>
<dbReference type="EMBL" id="JANJYJ010000002">
    <property type="protein sequence ID" value="KAK3227069.1"/>
    <property type="molecule type" value="Genomic_DNA"/>
</dbReference>
<dbReference type="InterPro" id="IPR046960">
    <property type="entry name" value="PPR_At4g14850-like_plant"/>
</dbReference>
<sequence length="156" mass="17841">MWRSLLSACRVYKDTVTAKHATEKVIELKPQEDASYVLLNNNFVDAGIELPALEVRQLMKDEGIKKEPGLSWIEVGNKIYSFVVGDRSHPMSHIICESFDHAKLDHVDNGFKDMLRFQVVFLGVSWVACSLVKVGWYYWGLFGLYSFPFAFVFKGL</sequence>
<dbReference type="AlphaFoldDB" id="A0AAE0B0N6"/>
<keyword evidence="1" id="KW-1133">Transmembrane helix</keyword>
<protein>
    <submittedName>
        <fullName evidence="2">Uncharacterized protein</fullName>
    </submittedName>
</protein>
<keyword evidence="1" id="KW-0472">Membrane</keyword>
<dbReference type="GO" id="GO:0009451">
    <property type="term" value="P:RNA modification"/>
    <property type="evidence" value="ECO:0007669"/>
    <property type="project" value="InterPro"/>
</dbReference>
<dbReference type="PANTHER" id="PTHR47926:SF381">
    <property type="entry name" value="DYW DOMAIN-CONTAINING PROTEIN"/>
    <property type="match status" value="1"/>
</dbReference>
<dbReference type="Pfam" id="PF20431">
    <property type="entry name" value="E_motif"/>
    <property type="match status" value="1"/>
</dbReference>
<feature type="transmembrane region" description="Helical" evidence="1">
    <location>
        <begin position="119"/>
        <end position="139"/>
    </location>
</feature>